<dbReference type="RefSeq" id="WP_219373711.1">
    <property type="nucleotide sequence ID" value="NZ_CP080035.1"/>
</dbReference>
<dbReference type="Proteomes" id="UP000824334">
    <property type="component" value="Plasmid unnamed1"/>
</dbReference>
<keyword evidence="2" id="KW-1185">Reference proteome</keyword>
<keyword evidence="1" id="KW-0614">Plasmid</keyword>
<accession>A0ABX8TNA5</accession>
<geneLocation type="plasmid" evidence="1 2">
    <name>unnamed1</name>
</geneLocation>
<protein>
    <submittedName>
        <fullName evidence="1">Uncharacterized protein</fullName>
    </submittedName>
</protein>
<sequence length="308" mass="34156">MSLLADVQHIDANAAYHPSFAGIETRDRIRVRMRDGLVHDGAYMSVAGMAFLLTRVPGDLLDTTIGPLTADLVDSVEVIKTWASISSERHHHSRGERFPGSEPVTAMDFEYRLQRLARAIGSEVNIERKAQLVRQFDDLADRISLASGKRAWVRAEGRWSLTSNAPPSLKDLWQADVASPSFMARPRPQDFDPDPAVRRRRTIVPAKVIADPHSIPNVYRALRGAGLKARIALAGDPVWRRAEIQVDLRDGRKGRFYASAKPAGDRTLWRLAWGGNEGATATRQRISAQRLPEYRTLVALIPTGALAS</sequence>
<dbReference type="GeneID" id="94377248"/>
<reference evidence="1 2" key="1">
    <citation type="submission" date="2021-07" db="EMBL/GenBank/DDBJ databases">
        <title>Isolation and characterization of bacteria from a gold mining with a capacity of golden bioaccumulation.</title>
        <authorList>
            <person name="Yang X.J."/>
        </authorList>
    </citation>
    <scope>NUCLEOTIDE SEQUENCE [LARGE SCALE GENOMIC DNA]</scope>
    <source>
        <strain evidence="1 2">Au29</strain>
        <plasmid evidence="1 2">unnamed1</plasmid>
    </source>
</reference>
<dbReference type="EMBL" id="CP080035">
    <property type="protein sequence ID" value="QYC12393.1"/>
    <property type="molecule type" value="Genomic_DNA"/>
</dbReference>
<name>A0ABX8TNA5_9CAUL</name>
<evidence type="ECO:0000313" key="1">
    <source>
        <dbReference type="EMBL" id="QYC12393.1"/>
    </source>
</evidence>
<evidence type="ECO:0000313" key="2">
    <source>
        <dbReference type="Proteomes" id="UP000824334"/>
    </source>
</evidence>
<organism evidence="1 2">
    <name type="scientific">Brevundimonas nasdae</name>
    <dbReference type="NCBI Taxonomy" id="172043"/>
    <lineage>
        <taxon>Bacteria</taxon>
        <taxon>Pseudomonadati</taxon>
        <taxon>Pseudomonadota</taxon>
        <taxon>Alphaproteobacteria</taxon>
        <taxon>Caulobacterales</taxon>
        <taxon>Caulobacteraceae</taxon>
        <taxon>Brevundimonas</taxon>
    </lineage>
</organism>
<proteinExistence type="predicted"/>
<gene>
    <name evidence="1" type="ORF">KWG56_18290</name>
</gene>